<dbReference type="Pfam" id="PF23627">
    <property type="entry name" value="LisH_WDR26"/>
    <property type="match status" value="1"/>
</dbReference>
<keyword evidence="2 4" id="KW-0853">WD repeat</keyword>
<dbReference type="EMBL" id="LKCN02000018">
    <property type="protein sequence ID" value="RCI08706.1"/>
    <property type="molecule type" value="Genomic_DNA"/>
</dbReference>
<dbReference type="PANTHER" id="PTHR22838:SF0">
    <property type="entry name" value="WD REPEAT-CONTAINING PROTEIN 26"/>
    <property type="match status" value="1"/>
</dbReference>
<dbReference type="AlphaFoldDB" id="A0A367L2Q6"/>
<evidence type="ECO:0000256" key="5">
    <source>
        <dbReference type="SAM" id="MobiDB-lite"/>
    </source>
</evidence>
<proteinExistence type="predicted"/>
<protein>
    <recommendedName>
        <fullName evidence="6">CTLH domain-containing protein</fullName>
    </recommendedName>
</protein>
<dbReference type="Gene3D" id="2.130.10.10">
    <property type="entry name" value="YVTN repeat-like/Quinoprotein amine dehydrogenase"/>
    <property type="match status" value="1"/>
</dbReference>
<evidence type="ECO:0000313" key="7">
    <source>
        <dbReference type="EMBL" id="RCI08706.1"/>
    </source>
</evidence>
<dbReference type="GO" id="GO:0034657">
    <property type="term" value="C:GID complex"/>
    <property type="evidence" value="ECO:0007669"/>
    <property type="project" value="TreeGrafter"/>
</dbReference>
<sequence>MNFPPSPNPTAVPGRGEVDVERPSDPRGPIDDPAASHSSSNAASSARTPTATLEDDQRASSGATAFANIENSTARALPTSSPPPQVLGRRRRSLGPQSPPASAVRPTAAAVSPILPPSKRRRRDGAAMPADADTSGHPNGHLASRSNGSTAQHAGVTNGAQKSAVATNGSSSSTGEKHNQPGDAEPQPSTYFGHDREELTRILIQALSDMGYQAAAESVSRDSGFDLESPTVAAFRSAVLDGSWVEAEKLLSGAGMSDGRGGGNGLVLAATSDRNVMKFWLRQQKFLELLEQRDTSRALTVLRTELTPLYQDTGKLHFLSSLLMCRSAEDLMNKANWDGAGGQSRRQLLSQLSRCISPSVMLPEHRLAVLLEQVKQRQIDTCLYHTAASPPSLYSDHYCDKRNFPSEVAIVLADLVGEAWQVRFSNDGSKLAAGGDRENVMIWETKTFTLVNALSGHGDGVGNLAWSPDDRLIVTCSQDKIARLWDTKTGTLRKVIRTFSEPVSGCVWSADSLSFVLGTLDKTHSLCSFNVEDDGCIEWDKKHRVQDLCGSLDGKWLVAADDLTKIYVYKAATRELEYHLDVGTRPTSVSMSQDCRHLLVNKDGEAQLIDLETRQSAQKFLGHLGGAFMIRSALGGANESFVASGSENGYVFIWHKNIGVTVERLAGHLPRCNSVCWNPMDPCMLASCGDDGQVKIWTNKARMMELRSTHPKPSNGWRGSISEA</sequence>
<evidence type="ECO:0000256" key="2">
    <source>
        <dbReference type="ARBA" id="ARBA00022574"/>
    </source>
</evidence>
<dbReference type="STRING" id="1330021.A0A367L2Q6"/>
<reference evidence="7 8" key="1">
    <citation type="journal article" date="2015" name="BMC Genomics">
        <title>Insights from the genome of Ophiocordyceps polyrhachis-furcata to pathogenicity and host specificity in insect fungi.</title>
        <authorList>
            <person name="Wichadakul D."/>
            <person name="Kobmoo N."/>
            <person name="Ingsriswang S."/>
            <person name="Tangphatsornruang S."/>
            <person name="Chantasingh D."/>
            <person name="Luangsa-ard J.J."/>
            <person name="Eurwilaichitr L."/>
        </authorList>
    </citation>
    <scope>NUCLEOTIDE SEQUENCE [LARGE SCALE GENOMIC DNA]</scope>
    <source>
        <strain evidence="7 8">BCC 54312</strain>
    </source>
</reference>
<feature type="compositionally biased region" description="Basic and acidic residues" evidence="5">
    <location>
        <begin position="16"/>
        <end position="30"/>
    </location>
</feature>
<dbReference type="PROSITE" id="PS50896">
    <property type="entry name" value="LISH"/>
    <property type="match status" value="1"/>
</dbReference>
<dbReference type="InterPro" id="IPR015943">
    <property type="entry name" value="WD40/YVTN_repeat-like_dom_sf"/>
</dbReference>
<name>A0A367L2Q6_9HYPO</name>
<dbReference type="Proteomes" id="UP000253664">
    <property type="component" value="Unassembled WGS sequence"/>
</dbReference>
<dbReference type="PROSITE" id="PS00678">
    <property type="entry name" value="WD_REPEATS_1"/>
    <property type="match status" value="1"/>
</dbReference>
<feature type="compositionally biased region" description="Polar residues" evidence="5">
    <location>
        <begin position="59"/>
        <end position="74"/>
    </location>
</feature>
<dbReference type="OrthoDB" id="972532at2759"/>
<evidence type="ECO:0000259" key="6">
    <source>
        <dbReference type="PROSITE" id="PS50897"/>
    </source>
</evidence>
<accession>A0A367L2Q6</accession>
<comment type="caution">
    <text evidence="7">The sequence shown here is derived from an EMBL/GenBank/DDBJ whole genome shotgun (WGS) entry which is preliminary data.</text>
</comment>
<comment type="function">
    <text evidence="1">Involved in the proteasome-dependent degradation of fructose-1,6-bisphosphatase.</text>
</comment>
<feature type="region of interest" description="Disordered" evidence="5">
    <location>
        <begin position="1"/>
        <end position="192"/>
    </location>
</feature>
<feature type="compositionally biased region" description="Polar residues" evidence="5">
    <location>
        <begin position="158"/>
        <end position="174"/>
    </location>
</feature>
<dbReference type="InterPro" id="IPR036322">
    <property type="entry name" value="WD40_repeat_dom_sf"/>
</dbReference>
<dbReference type="InterPro" id="IPR051350">
    <property type="entry name" value="WD_repeat-ST_regulator"/>
</dbReference>
<feature type="compositionally biased region" description="Pro residues" evidence="5">
    <location>
        <begin position="1"/>
        <end position="10"/>
    </location>
</feature>
<organism evidence="7 8">
    <name type="scientific">Ophiocordyceps polyrhachis-furcata BCC 54312</name>
    <dbReference type="NCBI Taxonomy" id="1330021"/>
    <lineage>
        <taxon>Eukaryota</taxon>
        <taxon>Fungi</taxon>
        <taxon>Dikarya</taxon>
        <taxon>Ascomycota</taxon>
        <taxon>Pezizomycotina</taxon>
        <taxon>Sordariomycetes</taxon>
        <taxon>Hypocreomycetidae</taxon>
        <taxon>Hypocreales</taxon>
        <taxon>Ophiocordycipitaceae</taxon>
        <taxon>Ophiocordyceps</taxon>
    </lineage>
</organism>
<dbReference type="PROSITE" id="PS50082">
    <property type="entry name" value="WD_REPEATS_2"/>
    <property type="match status" value="2"/>
</dbReference>
<evidence type="ECO:0000256" key="1">
    <source>
        <dbReference type="ARBA" id="ARBA00002343"/>
    </source>
</evidence>
<feature type="compositionally biased region" description="Low complexity" evidence="5">
    <location>
        <begin position="35"/>
        <end position="46"/>
    </location>
</feature>
<dbReference type="SUPFAM" id="SSF50978">
    <property type="entry name" value="WD40 repeat-like"/>
    <property type="match status" value="1"/>
</dbReference>
<feature type="domain" description="CTLH" evidence="6">
    <location>
        <begin position="228"/>
        <end position="297"/>
    </location>
</feature>
<dbReference type="PROSITE" id="PS50897">
    <property type="entry name" value="CTLH"/>
    <property type="match status" value="1"/>
</dbReference>
<keyword evidence="3" id="KW-0677">Repeat</keyword>
<gene>
    <name evidence="7" type="ORF">L249_4839</name>
</gene>
<dbReference type="InterPro" id="IPR006594">
    <property type="entry name" value="LisH"/>
</dbReference>
<dbReference type="GO" id="GO:0043161">
    <property type="term" value="P:proteasome-mediated ubiquitin-dependent protein catabolic process"/>
    <property type="evidence" value="ECO:0007669"/>
    <property type="project" value="TreeGrafter"/>
</dbReference>
<evidence type="ECO:0000256" key="3">
    <source>
        <dbReference type="ARBA" id="ARBA00022737"/>
    </source>
</evidence>
<keyword evidence="8" id="KW-1185">Reference proteome</keyword>
<dbReference type="PROSITE" id="PS50294">
    <property type="entry name" value="WD_REPEATS_REGION"/>
    <property type="match status" value="1"/>
</dbReference>
<dbReference type="InterPro" id="IPR006595">
    <property type="entry name" value="CTLH_C"/>
</dbReference>
<dbReference type="CDD" id="cd00200">
    <property type="entry name" value="WD40"/>
    <property type="match status" value="1"/>
</dbReference>
<feature type="repeat" description="WD" evidence="4">
    <location>
        <begin position="665"/>
        <end position="697"/>
    </location>
</feature>
<dbReference type="InterPro" id="IPR001680">
    <property type="entry name" value="WD40_rpt"/>
</dbReference>
<dbReference type="PANTHER" id="PTHR22838">
    <property type="entry name" value="WD REPEAT PROTEIN 26-RELATED"/>
    <property type="match status" value="1"/>
</dbReference>
<dbReference type="InterPro" id="IPR019775">
    <property type="entry name" value="WD40_repeat_CS"/>
</dbReference>
<dbReference type="SMART" id="SM00320">
    <property type="entry name" value="WD40"/>
    <property type="match status" value="5"/>
</dbReference>
<dbReference type="Pfam" id="PF00400">
    <property type="entry name" value="WD40"/>
    <property type="match status" value="2"/>
</dbReference>
<feature type="repeat" description="WD" evidence="4">
    <location>
        <begin position="454"/>
        <end position="495"/>
    </location>
</feature>
<evidence type="ECO:0000256" key="4">
    <source>
        <dbReference type="PROSITE-ProRule" id="PRU00221"/>
    </source>
</evidence>
<evidence type="ECO:0000313" key="8">
    <source>
        <dbReference type="Proteomes" id="UP000253664"/>
    </source>
</evidence>